<keyword evidence="1" id="KW-1185">Reference proteome</keyword>
<reference evidence="2" key="1">
    <citation type="submission" date="2025-08" db="UniProtKB">
        <authorList>
            <consortium name="RefSeq"/>
        </authorList>
    </citation>
    <scope>IDENTIFICATION</scope>
</reference>
<evidence type="ECO:0000313" key="1">
    <source>
        <dbReference type="Proteomes" id="UP000694863"/>
    </source>
</evidence>
<sequence length="412" mass="44077">MFTYLSHTCLYLYTLVTHLSTSIHAYPVPAHACPHLTMNVHICPSLSTLFIPVHPLFICPHPLSSAHVYPQVSTPAYPCPSLSTFFTPVSTSSPLFTLPTSSHTFAHLSTPALLSTASDTCPGLSTHPYLLMSAHSHLCLTRPIPTCPDLSCLPARVHTSMYIHTWRCMCTPVHTGSHLSISIYIIDTCPCLVIPVYACLQCPCIVTAGHTMPLHLCPHLSTFIHICSLCPCLSPPVSTELQLSTPARACFLPLPAQAVYTCLLTHLPGSAPETLLEGGLSTIPQPPLPMESCSPSPLCILRCVPGQPGFLQDTGLHGVHVPIAPASDRPVCRKPASPAAVPSTECGRIPTGPSSQWPCQPVSEPGEKRRMRLVLKEAKGLASGAACTLTVSNCGLMLCSLSSSQKADSVWH</sequence>
<organism evidence="1 2">
    <name type="scientific">Echinops telfairi</name>
    <name type="common">Lesser hedgehog tenrec</name>
    <dbReference type="NCBI Taxonomy" id="9371"/>
    <lineage>
        <taxon>Eukaryota</taxon>
        <taxon>Metazoa</taxon>
        <taxon>Chordata</taxon>
        <taxon>Craniata</taxon>
        <taxon>Vertebrata</taxon>
        <taxon>Euteleostomi</taxon>
        <taxon>Mammalia</taxon>
        <taxon>Eutheria</taxon>
        <taxon>Afrotheria</taxon>
        <taxon>Tenrecidae</taxon>
        <taxon>Tenrecinae</taxon>
        <taxon>Echinops</taxon>
    </lineage>
</organism>
<proteinExistence type="predicted"/>
<dbReference type="RefSeq" id="XP_045141105.1">
    <property type="nucleotide sequence ID" value="XM_045285170.1"/>
</dbReference>
<name>A0AC55CLL0_ECHTE</name>
<protein>
    <submittedName>
        <fullName evidence="2">Uncharacterized protein LOC123521097</fullName>
    </submittedName>
</protein>
<evidence type="ECO:0000313" key="2">
    <source>
        <dbReference type="RefSeq" id="XP_045141105.1"/>
    </source>
</evidence>
<gene>
    <name evidence="2" type="primary">LOC123521097</name>
</gene>
<accession>A0AC55CLL0</accession>
<dbReference type="Proteomes" id="UP000694863">
    <property type="component" value="Unplaced"/>
</dbReference>